<dbReference type="EMBL" id="JABYQV010000002">
    <property type="protein sequence ID" value="NVP30180.1"/>
    <property type="molecule type" value="Genomic_DNA"/>
</dbReference>
<evidence type="ECO:0000313" key="3">
    <source>
        <dbReference type="EMBL" id="NVP30180.1"/>
    </source>
</evidence>
<dbReference type="AlphaFoldDB" id="A0A7Y7UQF0"/>
<organism evidence="3 4">
    <name type="scientific">Sphingomonas sanguinis</name>
    <dbReference type="NCBI Taxonomy" id="33051"/>
    <lineage>
        <taxon>Bacteria</taxon>
        <taxon>Pseudomonadati</taxon>
        <taxon>Pseudomonadota</taxon>
        <taxon>Alphaproteobacteria</taxon>
        <taxon>Sphingomonadales</taxon>
        <taxon>Sphingomonadaceae</taxon>
        <taxon>Sphingomonas</taxon>
    </lineage>
</organism>
<dbReference type="NCBIfam" id="TIGR03725">
    <property type="entry name" value="T6A_YeaZ"/>
    <property type="match status" value="1"/>
</dbReference>
<evidence type="ECO:0000259" key="2">
    <source>
        <dbReference type="Pfam" id="PF00814"/>
    </source>
</evidence>
<dbReference type="InterPro" id="IPR000905">
    <property type="entry name" value="Gcp-like_dom"/>
</dbReference>
<gene>
    <name evidence="3" type="primary">tsaB</name>
    <name evidence="3" type="ORF">HLV41_03910</name>
</gene>
<dbReference type="GO" id="GO:0002949">
    <property type="term" value="P:tRNA threonylcarbamoyladenosine modification"/>
    <property type="evidence" value="ECO:0007669"/>
    <property type="project" value="InterPro"/>
</dbReference>
<feature type="domain" description="Gcp-like" evidence="2">
    <location>
        <begin position="57"/>
        <end position="147"/>
    </location>
</feature>
<dbReference type="InterPro" id="IPR043129">
    <property type="entry name" value="ATPase_NBD"/>
</dbReference>
<evidence type="ECO:0000313" key="4">
    <source>
        <dbReference type="Proteomes" id="UP000531581"/>
    </source>
</evidence>
<evidence type="ECO:0000256" key="1">
    <source>
        <dbReference type="SAM" id="MobiDB-lite"/>
    </source>
</evidence>
<feature type="region of interest" description="Disordered" evidence="1">
    <location>
        <begin position="222"/>
        <end position="242"/>
    </location>
</feature>
<dbReference type="InterPro" id="IPR022496">
    <property type="entry name" value="T6A_TsaB"/>
</dbReference>
<feature type="region of interest" description="Disordered" evidence="1">
    <location>
        <begin position="1"/>
        <end position="25"/>
    </location>
</feature>
<sequence length="242" mass="24603">MATPPSCTRATPGWRSSKPTESPEPTLRTLVIDTATAACSVALLDGDRVVAHGHDVVGRGHAERLVPMIAALPDGGRAERILVDCGPGSFTGIRVGIAAARGLALGWGVTASGYNSLALVAAAGFAARDDEALTVVLEGGHGEVFVQSFARDLTALSPFASMKPDAALAALEGRVAIGNGVRWLTALSPDLPVVEALPDASEAWRLPGDLTALPPRPVYGRAPDAKLPGGITPPDAVGLGAA</sequence>
<name>A0A7Y7UQF0_9SPHN</name>
<dbReference type="Pfam" id="PF00814">
    <property type="entry name" value="TsaD"/>
    <property type="match status" value="1"/>
</dbReference>
<proteinExistence type="predicted"/>
<protein>
    <submittedName>
        <fullName evidence="3">tRNA (Adenosine(37)-N6)-threonylcarbamoyltransferase complex dimerization subunit type 1 TsaB</fullName>
    </submittedName>
</protein>
<accession>A0A7Y7UQF0</accession>
<dbReference type="GO" id="GO:0016740">
    <property type="term" value="F:transferase activity"/>
    <property type="evidence" value="ECO:0007669"/>
    <property type="project" value="UniProtKB-KW"/>
</dbReference>
<dbReference type="SUPFAM" id="SSF53067">
    <property type="entry name" value="Actin-like ATPase domain"/>
    <property type="match status" value="1"/>
</dbReference>
<dbReference type="Proteomes" id="UP000531581">
    <property type="component" value="Unassembled WGS sequence"/>
</dbReference>
<keyword evidence="3" id="KW-0808">Transferase</keyword>
<reference evidence="3 4" key="1">
    <citation type="submission" date="2020-05" db="EMBL/GenBank/DDBJ databases">
        <title>Draft Genome Sequences of Sphingomonas sp. Isolated from the International Space Station.</title>
        <authorList>
            <person name="Bijlani S."/>
            <person name="Singh N.K."/>
            <person name="Mason C.E."/>
            <person name="Wang C.C."/>
            <person name="Venkateswaran K."/>
        </authorList>
    </citation>
    <scope>NUCLEOTIDE SEQUENCE [LARGE SCALE GENOMIC DNA]</scope>
    <source>
        <strain evidence="3">ISS-IIF7SWP</strain>
    </source>
</reference>
<comment type="caution">
    <text evidence="3">The sequence shown here is derived from an EMBL/GenBank/DDBJ whole genome shotgun (WGS) entry which is preliminary data.</text>
</comment>
<dbReference type="Gene3D" id="3.30.420.40">
    <property type="match status" value="2"/>
</dbReference>